<evidence type="ECO:0000256" key="1">
    <source>
        <dbReference type="ARBA" id="ARBA00008226"/>
    </source>
</evidence>
<dbReference type="Gene3D" id="3.30.930.10">
    <property type="entry name" value="Bira Bifunctional Protein, Domain 2"/>
    <property type="match status" value="1"/>
</dbReference>
<protein>
    <recommendedName>
        <fullName evidence="9">Histidine--tRNA ligase</fullName>
        <ecNumber evidence="9">6.1.1.21</ecNumber>
    </recommendedName>
    <alternativeName>
        <fullName evidence="9">Histidyl-tRNA synthetase</fullName>
        <shortName evidence="9">HisRS</shortName>
    </alternativeName>
</protein>
<dbReference type="GO" id="GO:0004821">
    <property type="term" value="F:histidine-tRNA ligase activity"/>
    <property type="evidence" value="ECO:0007669"/>
    <property type="project" value="UniProtKB-EC"/>
</dbReference>
<comment type="subunit">
    <text evidence="9">Homodimer.</text>
</comment>
<dbReference type="HAMAP" id="MF_00127">
    <property type="entry name" value="His_tRNA_synth"/>
    <property type="match status" value="1"/>
</dbReference>
<evidence type="ECO:0000256" key="6">
    <source>
        <dbReference type="ARBA" id="ARBA00022917"/>
    </source>
</evidence>
<evidence type="ECO:0000259" key="10">
    <source>
        <dbReference type="PROSITE" id="PS50862"/>
    </source>
</evidence>
<dbReference type="Gene3D" id="3.40.50.800">
    <property type="entry name" value="Anticodon-binding domain"/>
    <property type="match status" value="1"/>
</dbReference>
<dbReference type="InterPro" id="IPR004154">
    <property type="entry name" value="Anticodon-bd"/>
</dbReference>
<dbReference type="PANTHER" id="PTHR43707">
    <property type="entry name" value="HISTIDYL-TRNA SYNTHETASE"/>
    <property type="match status" value="1"/>
</dbReference>
<keyword evidence="4 9" id="KW-0547">Nucleotide-binding</keyword>
<feature type="domain" description="Aminoacyl-transfer RNA synthetases class-II family profile" evidence="10">
    <location>
        <begin position="1"/>
        <end position="341"/>
    </location>
</feature>
<comment type="catalytic activity">
    <reaction evidence="8 9">
        <text>tRNA(His) + L-histidine + ATP = L-histidyl-tRNA(His) + AMP + diphosphate + H(+)</text>
        <dbReference type="Rhea" id="RHEA:17313"/>
        <dbReference type="Rhea" id="RHEA-COMP:9665"/>
        <dbReference type="Rhea" id="RHEA-COMP:9689"/>
        <dbReference type="ChEBI" id="CHEBI:15378"/>
        <dbReference type="ChEBI" id="CHEBI:30616"/>
        <dbReference type="ChEBI" id="CHEBI:33019"/>
        <dbReference type="ChEBI" id="CHEBI:57595"/>
        <dbReference type="ChEBI" id="CHEBI:78442"/>
        <dbReference type="ChEBI" id="CHEBI:78527"/>
        <dbReference type="ChEBI" id="CHEBI:456215"/>
        <dbReference type="EC" id="6.1.1.21"/>
    </reaction>
</comment>
<dbReference type="CDD" id="cd00773">
    <property type="entry name" value="HisRS-like_core"/>
    <property type="match status" value="1"/>
</dbReference>
<evidence type="ECO:0000256" key="5">
    <source>
        <dbReference type="ARBA" id="ARBA00022840"/>
    </source>
</evidence>
<evidence type="ECO:0000256" key="9">
    <source>
        <dbReference type="HAMAP-Rule" id="MF_00127"/>
    </source>
</evidence>
<keyword evidence="7 9" id="KW-0030">Aminoacyl-tRNA synthetase</keyword>
<dbReference type="CDD" id="cd00859">
    <property type="entry name" value="HisRS_anticodon"/>
    <property type="match status" value="1"/>
</dbReference>
<comment type="subcellular location">
    <subcellularLocation>
        <location evidence="9">Cytoplasm</location>
    </subcellularLocation>
</comment>
<evidence type="ECO:0000313" key="11">
    <source>
        <dbReference type="EMBL" id="MFD2046185.1"/>
    </source>
</evidence>
<dbReference type="NCBIfam" id="TIGR00442">
    <property type="entry name" value="hisS"/>
    <property type="match status" value="1"/>
</dbReference>
<dbReference type="SUPFAM" id="SSF52954">
    <property type="entry name" value="Class II aaRS ABD-related"/>
    <property type="match status" value="1"/>
</dbReference>
<dbReference type="InterPro" id="IPR004516">
    <property type="entry name" value="HisRS/HisZ"/>
</dbReference>
<name>A0ABW4W775_9BACI</name>
<comment type="similarity">
    <text evidence="1 9">Belongs to the class-II aminoacyl-tRNA synthetase family.</text>
</comment>
<proteinExistence type="inferred from homology"/>
<keyword evidence="6 9" id="KW-0648">Protein biosynthesis</keyword>
<dbReference type="EMBL" id="JBHUHQ010000021">
    <property type="protein sequence ID" value="MFD2046185.1"/>
    <property type="molecule type" value="Genomic_DNA"/>
</dbReference>
<dbReference type="InterPro" id="IPR041715">
    <property type="entry name" value="HisRS-like_core"/>
</dbReference>
<gene>
    <name evidence="9 11" type="primary">hisS</name>
    <name evidence="11" type="ORF">ACFSJF_18075</name>
</gene>
<sequence length="429" mass="48928">MNMKAPRGTADVLPTEAKKWQFVENKIKEICDRYHFNEIRTPLFEHTELFQRGVGDSTDIVQKEMYTFEDRGGRSLTLRPEGTASVARAFVQNKLYGEVNQPVKLFYFMQMFRYERPQQGRMRQLNQFGVEVLGSADPAIDAEVIDLAMTCYKELGLTSLKLVINSLGDQESRINYREALMKHFAPHKEELCEDCQTRLTQNPMRILDCKKDKEHPSMSTAPSILDYLNDESRHYFEKLKSYLTMLDVEYEVDPNLVRGLDYYNHTAFEIMSEAEGFGAITTLAGGGRYNGLVEDIGGPDTPGIGFGMGIERLLMALEAENQELTLDEQLDAFFIAVGENPKSQAVKLVHDLRTNGIQTDMDYQGRKMKAQFKAADRYKAKYVLILGEDEFEKQVVNVKDMETGDQDEVSIDKLVEMLKQKLLGGKGHE</sequence>
<keyword evidence="3 9" id="KW-0436">Ligase</keyword>
<dbReference type="Proteomes" id="UP001597383">
    <property type="component" value="Unassembled WGS sequence"/>
</dbReference>
<dbReference type="RefSeq" id="WP_377556867.1">
    <property type="nucleotide sequence ID" value="NZ_JBHUHQ010000021.1"/>
</dbReference>
<evidence type="ECO:0000256" key="8">
    <source>
        <dbReference type="ARBA" id="ARBA00047639"/>
    </source>
</evidence>
<comment type="caution">
    <text evidence="11">The sequence shown here is derived from an EMBL/GenBank/DDBJ whole genome shotgun (WGS) entry which is preliminary data.</text>
</comment>
<keyword evidence="2 9" id="KW-0963">Cytoplasm</keyword>
<evidence type="ECO:0000256" key="3">
    <source>
        <dbReference type="ARBA" id="ARBA00022598"/>
    </source>
</evidence>
<dbReference type="SUPFAM" id="SSF55681">
    <property type="entry name" value="Class II aaRS and biotin synthetases"/>
    <property type="match status" value="1"/>
</dbReference>
<dbReference type="InterPro" id="IPR033656">
    <property type="entry name" value="HisRS_anticodon"/>
</dbReference>
<keyword evidence="5 9" id="KW-0067">ATP-binding</keyword>
<dbReference type="PIRSF" id="PIRSF001549">
    <property type="entry name" value="His-tRNA_synth"/>
    <property type="match status" value="1"/>
</dbReference>
<evidence type="ECO:0000256" key="2">
    <source>
        <dbReference type="ARBA" id="ARBA00022490"/>
    </source>
</evidence>
<keyword evidence="12" id="KW-1185">Reference proteome</keyword>
<dbReference type="InterPro" id="IPR045864">
    <property type="entry name" value="aa-tRNA-synth_II/BPL/LPL"/>
</dbReference>
<organism evidence="11 12">
    <name type="scientific">Ornithinibacillus salinisoli</name>
    <dbReference type="NCBI Taxonomy" id="1848459"/>
    <lineage>
        <taxon>Bacteria</taxon>
        <taxon>Bacillati</taxon>
        <taxon>Bacillota</taxon>
        <taxon>Bacilli</taxon>
        <taxon>Bacillales</taxon>
        <taxon>Bacillaceae</taxon>
        <taxon>Ornithinibacillus</taxon>
    </lineage>
</organism>
<dbReference type="PANTHER" id="PTHR43707:SF1">
    <property type="entry name" value="HISTIDINE--TRNA LIGASE, MITOCHONDRIAL-RELATED"/>
    <property type="match status" value="1"/>
</dbReference>
<dbReference type="InterPro" id="IPR036621">
    <property type="entry name" value="Anticodon-bd_dom_sf"/>
</dbReference>
<evidence type="ECO:0000256" key="4">
    <source>
        <dbReference type="ARBA" id="ARBA00022741"/>
    </source>
</evidence>
<dbReference type="EC" id="6.1.1.21" evidence="9"/>
<dbReference type="Pfam" id="PF03129">
    <property type="entry name" value="HGTP_anticodon"/>
    <property type="match status" value="1"/>
</dbReference>
<evidence type="ECO:0000256" key="7">
    <source>
        <dbReference type="ARBA" id="ARBA00023146"/>
    </source>
</evidence>
<evidence type="ECO:0000313" key="12">
    <source>
        <dbReference type="Proteomes" id="UP001597383"/>
    </source>
</evidence>
<dbReference type="Pfam" id="PF13393">
    <property type="entry name" value="tRNA-synt_His"/>
    <property type="match status" value="1"/>
</dbReference>
<dbReference type="PROSITE" id="PS50862">
    <property type="entry name" value="AA_TRNA_LIGASE_II"/>
    <property type="match status" value="1"/>
</dbReference>
<accession>A0ABW4W775</accession>
<reference evidence="12" key="1">
    <citation type="journal article" date="2019" name="Int. J. Syst. Evol. Microbiol.">
        <title>The Global Catalogue of Microorganisms (GCM) 10K type strain sequencing project: providing services to taxonomists for standard genome sequencing and annotation.</title>
        <authorList>
            <consortium name="The Broad Institute Genomics Platform"/>
            <consortium name="The Broad Institute Genome Sequencing Center for Infectious Disease"/>
            <person name="Wu L."/>
            <person name="Ma J."/>
        </authorList>
    </citation>
    <scope>NUCLEOTIDE SEQUENCE [LARGE SCALE GENOMIC DNA]</scope>
    <source>
        <strain evidence="12">R28</strain>
    </source>
</reference>
<dbReference type="InterPro" id="IPR006195">
    <property type="entry name" value="aa-tRNA-synth_II"/>
</dbReference>
<dbReference type="InterPro" id="IPR015807">
    <property type="entry name" value="His-tRNA-ligase"/>
</dbReference>